<name>A0ABM8VPM3_9BACL</name>
<keyword evidence="4" id="KW-1185">Reference proteome</keyword>
<evidence type="ECO:0000256" key="2">
    <source>
        <dbReference type="SAM" id="SignalP"/>
    </source>
</evidence>
<protein>
    <recommendedName>
        <fullName evidence="5">Extracellular solute-binding protein</fullName>
    </recommendedName>
</protein>
<evidence type="ECO:0008006" key="5">
    <source>
        <dbReference type="Google" id="ProtNLM"/>
    </source>
</evidence>
<feature type="region of interest" description="Disordered" evidence="1">
    <location>
        <begin position="466"/>
        <end position="486"/>
    </location>
</feature>
<evidence type="ECO:0000313" key="3">
    <source>
        <dbReference type="EMBL" id="CAG7653105.1"/>
    </source>
</evidence>
<dbReference type="Proteomes" id="UP000730618">
    <property type="component" value="Unassembled WGS sequence"/>
</dbReference>
<sequence length="486" mass="54134">MKRLYVIMICILAVAMFTSGCSLGMPGAGAEKSAGTLKQLGKNETASIKVLYYDKNMFFQQFGNLFMAKYPNIDVDVISTQGIYGPNTDYKVEFAKLIETEKPDVLLFPSMDMYEQWAMDGKLFAIDDVIKQDKFDVENILPAVTEYIKAKGNGKLYGLSPNFSSQALFYNKDLFEKHGVPLPKDQMSWAELIQLAKRFPTDGQGDARIYGYAANYSMNGGKDVGYYYWNAIGGTQGLSFVDPNSMKVSMKSEGWKNALQLTVDALKSGAFYTAQNSSNPMMMQTMQDYLKRNLFVSGRVAMTMDGSYLIETLRQAKETLKDVNPVNWDMVTVPVDPQNPNVAGSVSVNSLFAIRGDTDNRRAAWEFIKYVNSEEMARITSKSTTGGLMSRVAYLKDKDGHNMEAFYKLKPNENSLYKGAEKIPAGFYTPFSQLAAQTVQDVVDGKQTADDALNQLQEKGQEILIKARQEQEAKDSAEKAGTAEKP</sequence>
<dbReference type="InterPro" id="IPR006059">
    <property type="entry name" value="SBP"/>
</dbReference>
<dbReference type="PANTHER" id="PTHR43649:SF12">
    <property type="entry name" value="DIACETYLCHITOBIOSE BINDING PROTEIN DASA"/>
    <property type="match status" value="1"/>
</dbReference>
<gene>
    <name evidence="3" type="ORF">PAECIP111802_05398</name>
</gene>
<organism evidence="3 4">
    <name type="scientific">Paenibacillus allorhizosphaerae</name>
    <dbReference type="NCBI Taxonomy" id="2849866"/>
    <lineage>
        <taxon>Bacteria</taxon>
        <taxon>Bacillati</taxon>
        <taxon>Bacillota</taxon>
        <taxon>Bacilli</taxon>
        <taxon>Bacillales</taxon>
        <taxon>Paenibacillaceae</taxon>
        <taxon>Paenibacillus</taxon>
    </lineage>
</organism>
<dbReference type="PANTHER" id="PTHR43649">
    <property type="entry name" value="ARABINOSE-BINDING PROTEIN-RELATED"/>
    <property type="match status" value="1"/>
</dbReference>
<evidence type="ECO:0000256" key="1">
    <source>
        <dbReference type="SAM" id="MobiDB-lite"/>
    </source>
</evidence>
<evidence type="ECO:0000313" key="4">
    <source>
        <dbReference type="Proteomes" id="UP000730618"/>
    </source>
</evidence>
<feature type="chain" id="PRO_5047047258" description="Extracellular solute-binding protein" evidence="2">
    <location>
        <begin position="25"/>
        <end position="486"/>
    </location>
</feature>
<dbReference type="InterPro" id="IPR050490">
    <property type="entry name" value="Bact_solute-bd_prot1"/>
</dbReference>
<comment type="caution">
    <text evidence="3">The sequence shown here is derived from an EMBL/GenBank/DDBJ whole genome shotgun (WGS) entry which is preliminary data.</text>
</comment>
<dbReference type="EMBL" id="CAJVCE010000019">
    <property type="protein sequence ID" value="CAG7653105.1"/>
    <property type="molecule type" value="Genomic_DNA"/>
</dbReference>
<dbReference type="RefSeq" id="WP_230415424.1">
    <property type="nucleotide sequence ID" value="NZ_CAJVCE010000019.1"/>
</dbReference>
<dbReference type="PROSITE" id="PS51257">
    <property type="entry name" value="PROKAR_LIPOPROTEIN"/>
    <property type="match status" value="1"/>
</dbReference>
<feature type="signal peptide" evidence="2">
    <location>
        <begin position="1"/>
        <end position="24"/>
    </location>
</feature>
<keyword evidence="2" id="KW-0732">Signal</keyword>
<proteinExistence type="predicted"/>
<accession>A0ABM8VPM3</accession>
<dbReference type="Pfam" id="PF01547">
    <property type="entry name" value="SBP_bac_1"/>
    <property type="match status" value="1"/>
</dbReference>
<reference evidence="3 4" key="1">
    <citation type="submission" date="2021-06" db="EMBL/GenBank/DDBJ databases">
        <authorList>
            <person name="Criscuolo A."/>
        </authorList>
    </citation>
    <scope>NUCLEOTIDE SEQUENCE [LARGE SCALE GENOMIC DNA]</scope>
    <source>
        <strain evidence="4">CIP 111802</strain>
    </source>
</reference>